<dbReference type="EMBL" id="JBHSXS010000062">
    <property type="protein sequence ID" value="MFC6886902.1"/>
    <property type="molecule type" value="Genomic_DNA"/>
</dbReference>
<feature type="domain" description="DUF3291" evidence="1">
    <location>
        <begin position="55"/>
        <end position="126"/>
    </location>
</feature>
<dbReference type="Pfam" id="PF11695">
    <property type="entry name" value="DUF3291"/>
    <property type="match status" value="1"/>
</dbReference>
<name>A0ABW2CZM6_9ACTN</name>
<keyword evidence="3" id="KW-1185">Reference proteome</keyword>
<dbReference type="InterPro" id="IPR011008">
    <property type="entry name" value="Dimeric_a/b-barrel"/>
</dbReference>
<dbReference type="Proteomes" id="UP001596380">
    <property type="component" value="Unassembled WGS sequence"/>
</dbReference>
<reference evidence="3" key="1">
    <citation type="journal article" date="2019" name="Int. J. Syst. Evol. Microbiol.">
        <title>The Global Catalogue of Microorganisms (GCM) 10K type strain sequencing project: providing services to taxonomists for standard genome sequencing and annotation.</title>
        <authorList>
            <consortium name="The Broad Institute Genomics Platform"/>
            <consortium name="The Broad Institute Genome Sequencing Center for Infectious Disease"/>
            <person name="Wu L."/>
            <person name="Ma J."/>
        </authorList>
    </citation>
    <scope>NUCLEOTIDE SEQUENCE [LARGE SCALE GENOMIC DNA]</scope>
    <source>
        <strain evidence="3">JCM 3369</strain>
    </source>
</reference>
<sequence>MPALPWTGFPDADDGSKVVVMASRLEVRSFKDVPGFFRASMTVLRQAKESDGIRGVALKADLARRTFWTVSVWRDRDAVHAYAAAEPHRSTMRRKRAVMRDSTFVFWDAETADPVPWDEVERRITAQRATA</sequence>
<proteinExistence type="predicted"/>
<comment type="caution">
    <text evidence="2">The sequence shown here is derived from an EMBL/GenBank/DDBJ whole genome shotgun (WGS) entry which is preliminary data.</text>
</comment>
<gene>
    <name evidence="2" type="ORF">ACFQKB_44560</name>
</gene>
<dbReference type="RefSeq" id="WP_160821152.1">
    <property type="nucleotide sequence ID" value="NZ_JBHSXE010000001.1"/>
</dbReference>
<protein>
    <submittedName>
        <fullName evidence="2">DUF4188 domain-containing protein</fullName>
    </submittedName>
</protein>
<dbReference type="InterPro" id="IPR021708">
    <property type="entry name" value="DUF3291"/>
</dbReference>
<dbReference type="SUPFAM" id="SSF54909">
    <property type="entry name" value="Dimeric alpha+beta barrel"/>
    <property type="match status" value="1"/>
</dbReference>
<evidence type="ECO:0000259" key="1">
    <source>
        <dbReference type="Pfam" id="PF11695"/>
    </source>
</evidence>
<accession>A0ABW2CZM6</accession>
<organism evidence="2 3">
    <name type="scientific">Actinomadura yumaensis</name>
    <dbReference type="NCBI Taxonomy" id="111807"/>
    <lineage>
        <taxon>Bacteria</taxon>
        <taxon>Bacillati</taxon>
        <taxon>Actinomycetota</taxon>
        <taxon>Actinomycetes</taxon>
        <taxon>Streptosporangiales</taxon>
        <taxon>Thermomonosporaceae</taxon>
        <taxon>Actinomadura</taxon>
    </lineage>
</organism>
<evidence type="ECO:0000313" key="3">
    <source>
        <dbReference type="Proteomes" id="UP001596380"/>
    </source>
</evidence>
<evidence type="ECO:0000313" key="2">
    <source>
        <dbReference type="EMBL" id="MFC6886902.1"/>
    </source>
</evidence>